<keyword evidence="9" id="KW-0443">Lipid metabolism</keyword>
<comment type="catalytic activity">
    <reaction evidence="13">
        <text>docosanoyl-[(phenol)carboxyphthiodiolenone synthase] + 2 (S)-methylmalonyl-CoA + 3 malonyl-CoA + 5 NADPH + 10 H(+) = C34-carboxyphthiodiolenone-[(phenol)carboxyphthiodiolenone synthase] + 5 CO2 + 5 NADP(+) + 5 CoA + 2 H2O</text>
        <dbReference type="Rhea" id="RHEA:57752"/>
        <dbReference type="Rhea" id="RHEA-COMP:14987"/>
        <dbReference type="Rhea" id="RHEA-COMP:14988"/>
        <dbReference type="ChEBI" id="CHEBI:15377"/>
        <dbReference type="ChEBI" id="CHEBI:15378"/>
        <dbReference type="ChEBI" id="CHEBI:16526"/>
        <dbReference type="ChEBI" id="CHEBI:57287"/>
        <dbReference type="ChEBI" id="CHEBI:57327"/>
        <dbReference type="ChEBI" id="CHEBI:57384"/>
        <dbReference type="ChEBI" id="CHEBI:57783"/>
        <dbReference type="ChEBI" id="CHEBI:58349"/>
        <dbReference type="ChEBI" id="CHEBI:142237"/>
        <dbReference type="ChEBI" id="CHEBI:142238"/>
        <dbReference type="EC" id="2.3.1.292"/>
    </reaction>
</comment>
<dbReference type="Pfam" id="PF00550">
    <property type="entry name" value="PP-binding"/>
    <property type="match status" value="1"/>
</dbReference>
<name>A0A0N7AYN3_9BACT</name>
<dbReference type="SUPFAM" id="SSF47336">
    <property type="entry name" value="ACP-like"/>
    <property type="match status" value="1"/>
</dbReference>
<dbReference type="InterPro" id="IPR020841">
    <property type="entry name" value="PKS_Beta-ketoAc_synthase_dom"/>
</dbReference>
<dbReference type="FunFam" id="1.10.1200.10:FF:000005">
    <property type="entry name" value="Nonribosomal peptide synthetase 1"/>
    <property type="match status" value="1"/>
</dbReference>
<dbReference type="Gene3D" id="3.40.50.720">
    <property type="entry name" value="NAD(P)-binding Rossmann-like Domain"/>
    <property type="match status" value="1"/>
</dbReference>
<dbReference type="FunFam" id="3.40.47.10:FF:000042">
    <property type="entry name" value="Polyketide synthase Pks13"/>
    <property type="match status" value="1"/>
</dbReference>
<dbReference type="InterPro" id="IPR036291">
    <property type="entry name" value="NAD(P)-bd_dom_sf"/>
</dbReference>
<evidence type="ECO:0000256" key="10">
    <source>
        <dbReference type="ARBA" id="ARBA00023268"/>
    </source>
</evidence>
<reference evidence="23" key="1">
    <citation type="submission" date="2014-11" db="EMBL/GenBank/DDBJ databases">
        <title>Production of the Bengamide Class of Marine Natural Products in Myxobacteria: Biosynthesis and Structure Activity Relationships.</title>
        <authorList>
            <person name="Wenzel S.C."/>
            <person name="Hoffmann H."/>
            <person name="Zhang J."/>
            <person name="Debussche L."/>
            <person name="Haag-Richter S."/>
            <person name="Kurz M."/>
            <person name="Nardi F."/>
            <person name="Lukat P."/>
            <person name="Kochems I."/>
            <person name="Tietgen H."/>
            <person name="Schummer D."/>
            <person name="Nicolas J.-P."/>
            <person name="Calvet L."/>
            <person name="Czepczor V."/>
            <person name="Vrignaud P."/>
            <person name="Muehlenweg A."/>
            <person name="Pelzer S."/>
            <person name="Mueller R."/>
            <person name="Broenstrup M."/>
        </authorList>
    </citation>
    <scope>NUCLEOTIDE SEQUENCE</scope>
    <source>
        <strain evidence="23">ST200611</strain>
    </source>
</reference>
<dbReference type="Gene3D" id="3.40.47.10">
    <property type="match status" value="1"/>
</dbReference>
<dbReference type="InterPro" id="IPR014030">
    <property type="entry name" value="Ketoacyl_synth_N"/>
</dbReference>
<dbReference type="PROSITE" id="PS50075">
    <property type="entry name" value="CARRIER"/>
    <property type="match status" value="1"/>
</dbReference>
<dbReference type="Pfam" id="PF00698">
    <property type="entry name" value="Acyl_transf_1"/>
    <property type="match status" value="1"/>
</dbReference>
<comment type="function">
    <text evidence="15">Part of the PpsABCDE complex involved in the biosynthesis of the lipid core common to phthiocerols and phenolphthiocerols by successive additions of malonyl-CoA or methylmalonyl-CoA extender units. PpsA can accept as substrate the activated forms of either icosanoyl (C20), docosanoyl (C22) or lignoceroyl (C24) groups from FadD26, or a (4-hydroxyphenyl)-C17 or (4-hydroxyphenyl)-C19 fatty acyl from FadD29. PpsA initiates the biosynthesis and extends its substrate using a malonyl-CoA extender unit. The PpsB and PpsC proteins add the second and third malonyl-CoA extender units. PpsD adds an (R)-methylmalonyl unit and PpsE adds a second (R)-methylmalonyl unit. The incorporation of the methylmalonyl units results in formation of two branched methyl groups in the elongated product.</text>
</comment>
<protein>
    <recommendedName>
        <fullName evidence="17">Phenolphthiocerol/phthiocerol polyketide synthase subunit E</fullName>
        <ecNumber evidence="16">2.3.1.292</ecNumber>
    </recommendedName>
    <alternativeName>
        <fullName evidence="19">(Phenol)carboxyphthiodiolenone synthase subunit E</fullName>
    </alternativeName>
    <alternativeName>
        <fullName evidence="20">Beta-ketoacyl-acyl-carrier-protein synthase I</fullName>
    </alternativeName>
    <alternativeName>
        <fullName evidence="18">Phthiocerol synthesis polyketide synthase type I PpsE</fullName>
    </alternativeName>
</protein>
<dbReference type="InterPro" id="IPR014031">
    <property type="entry name" value="Ketoacyl_synth_C"/>
</dbReference>
<dbReference type="GO" id="GO:0016491">
    <property type="term" value="F:oxidoreductase activity"/>
    <property type="evidence" value="ECO:0007669"/>
    <property type="project" value="UniProtKB-KW"/>
</dbReference>
<evidence type="ECO:0000256" key="16">
    <source>
        <dbReference type="ARBA" id="ARBA00066974"/>
    </source>
</evidence>
<dbReference type="Pfam" id="PF05050">
    <property type="entry name" value="Methyltransf_21"/>
    <property type="match status" value="1"/>
</dbReference>
<keyword evidence="7" id="KW-0521">NADP</keyword>
<dbReference type="InterPro" id="IPR016035">
    <property type="entry name" value="Acyl_Trfase/lysoPLipase"/>
</dbReference>
<dbReference type="Pfam" id="PF02801">
    <property type="entry name" value="Ketoacyl-synt_C"/>
    <property type="match status" value="1"/>
</dbReference>
<evidence type="ECO:0000256" key="15">
    <source>
        <dbReference type="ARBA" id="ARBA00058455"/>
    </source>
</evidence>
<comment type="catalytic activity">
    <reaction evidence="14">
        <text>icosanoyl-[(phenol)carboxyphthiodiolenone synthase] + 2 (S)-methylmalonyl-CoA + 3 malonyl-CoA + 5 NADPH + 10 H(+) = C32-carboxyphthiodiolenone-[(phenol)carboxyphthiodiolenone synthase] + 5 CO2 + 5 NADP(+) + 5 CoA + 2 H2O</text>
        <dbReference type="Rhea" id="RHEA:57748"/>
        <dbReference type="Rhea" id="RHEA-COMP:14985"/>
        <dbReference type="Rhea" id="RHEA-COMP:14986"/>
        <dbReference type="ChEBI" id="CHEBI:15377"/>
        <dbReference type="ChEBI" id="CHEBI:15378"/>
        <dbReference type="ChEBI" id="CHEBI:16526"/>
        <dbReference type="ChEBI" id="CHEBI:57287"/>
        <dbReference type="ChEBI" id="CHEBI:57327"/>
        <dbReference type="ChEBI" id="CHEBI:57384"/>
        <dbReference type="ChEBI" id="CHEBI:57783"/>
        <dbReference type="ChEBI" id="CHEBI:58349"/>
        <dbReference type="ChEBI" id="CHEBI:87848"/>
        <dbReference type="ChEBI" id="CHEBI:142236"/>
        <dbReference type="EC" id="2.3.1.292"/>
    </reaction>
</comment>
<dbReference type="InterPro" id="IPR016039">
    <property type="entry name" value="Thiolase-like"/>
</dbReference>
<dbReference type="InterPro" id="IPR036736">
    <property type="entry name" value="ACP-like_sf"/>
</dbReference>
<keyword evidence="8" id="KW-0560">Oxidoreductase</keyword>
<dbReference type="InterPro" id="IPR050091">
    <property type="entry name" value="PKS_NRPS_Biosynth_Enz"/>
</dbReference>
<dbReference type="GO" id="GO:0031177">
    <property type="term" value="F:phosphopantetheine binding"/>
    <property type="evidence" value="ECO:0007669"/>
    <property type="project" value="InterPro"/>
</dbReference>
<dbReference type="InterPro" id="IPR057326">
    <property type="entry name" value="KR_dom"/>
</dbReference>
<evidence type="ECO:0000256" key="19">
    <source>
        <dbReference type="ARBA" id="ARBA00078169"/>
    </source>
</evidence>
<dbReference type="PROSITE" id="PS00012">
    <property type="entry name" value="PHOSPHOPANTETHEINE"/>
    <property type="match status" value="1"/>
</dbReference>
<dbReference type="SMART" id="SM00825">
    <property type="entry name" value="PKS_KS"/>
    <property type="match status" value="1"/>
</dbReference>
<dbReference type="Gene3D" id="3.30.70.3290">
    <property type="match status" value="1"/>
</dbReference>
<evidence type="ECO:0000259" key="21">
    <source>
        <dbReference type="PROSITE" id="PS50075"/>
    </source>
</evidence>
<dbReference type="SUPFAM" id="SSF52151">
    <property type="entry name" value="FabD/lysophospholipase-like"/>
    <property type="match status" value="1"/>
</dbReference>
<accession>A0A0N7AYN3</accession>
<evidence type="ECO:0000256" key="2">
    <source>
        <dbReference type="ARBA" id="ARBA00001957"/>
    </source>
</evidence>
<comment type="catalytic activity">
    <reaction evidence="12">
        <text>19-(4-hydroxyphenyl)nonadecanoyl-[(phenol)carboxyphthiodiolenone synthase] + 2 (S)-methylmalonyl-CoA + 3 malonyl-CoA + 5 NADPH + 10 H(+) = C37-(phenol)carboxyphthiodiolenone-[(phenol)carboxyphthiodiolenone synthase] + 5 CO2 + 5 NADP(+) + 5 CoA + 2 H2O</text>
        <dbReference type="Rhea" id="RHEA:57760"/>
        <dbReference type="Rhea" id="RHEA-COMP:14273"/>
        <dbReference type="Rhea" id="RHEA-COMP:14990"/>
        <dbReference type="ChEBI" id="CHEBI:15377"/>
        <dbReference type="ChEBI" id="CHEBI:15378"/>
        <dbReference type="ChEBI" id="CHEBI:16526"/>
        <dbReference type="ChEBI" id="CHEBI:57287"/>
        <dbReference type="ChEBI" id="CHEBI:57327"/>
        <dbReference type="ChEBI" id="CHEBI:57384"/>
        <dbReference type="ChEBI" id="CHEBI:57783"/>
        <dbReference type="ChEBI" id="CHEBI:58349"/>
        <dbReference type="ChEBI" id="CHEBI:133301"/>
        <dbReference type="ChEBI" id="CHEBI:142260"/>
        <dbReference type="EC" id="2.3.1.292"/>
    </reaction>
</comment>
<comment type="cofactor">
    <cofactor evidence="2">
        <name>pantetheine 4'-phosphate</name>
        <dbReference type="ChEBI" id="CHEBI:47942"/>
    </cofactor>
</comment>
<dbReference type="PANTHER" id="PTHR43775:SF51">
    <property type="entry name" value="INACTIVE PHENOLPHTHIOCEROL SYNTHESIS POLYKETIDE SYNTHASE TYPE I PKS1-RELATED"/>
    <property type="match status" value="1"/>
</dbReference>
<dbReference type="Gene3D" id="3.40.366.10">
    <property type="entry name" value="Malonyl-Coenzyme A Acyl Carrier Protein, domain 2"/>
    <property type="match status" value="1"/>
</dbReference>
<dbReference type="SMART" id="SM00827">
    <property type="entry name" value="PKS_AT"/>
    <property type="match status" value="1"/>
</dbReference>
<dbReference type="GO" id="GO:0034081">
    <property type="term" value="C:polyketide synthase complex"/>
    <property type="evidence" value="ECO:0007669"/>
    <property type="project" value="UniProtKB-ARBA"/>
</dbReference>
<evidence type="ECO:0000256" key="20">
    <source>
        <dbReference type="ARBA" id="ARBA00084020"/>
    </source>
</evidence>
<evidence type="ECO:0000256" key="5">
    <source>
        <dbReference type="ARBA" id="ARBA00022679"/>
    </source>
</evidence>
<dbReference type="Pfam" id="PF16197">
    <property type="entry name" value="KAsynt_C_assoc"/>
    <property type="match status" value="1"/>
</dbReference>
<dbReference type="InterPro" id="IPR006342">
    <property type="entry name" value="FkbM_mtfrase"/>
</dbReference>
<evidence type="ECO:0000256" key="1">
    <source>
        <dbReference type="ARBA" id="ARBA00001937"/>
    </source>
</evidence>
<dbReference type="InterPro" id="IPR009081">
    <property type="entry name" value="PP-bd_ACP"/>
</dbReference>
<dbReference type="SUPFAM" id="SSF51735">
    <property type="entry name" value="NAD(P)-binding Rossmann-fold domains"/>
    <property type="match status" value="2"/>
</dbReference>
<comment type="catalytic activity">
    <reaction evidence="11">
        <text>17-(4-hydroxyphenyl)heptadecanoyl-[(phenol)carboxyphthiodiolenone synthase] + 2 (S)-methylmalonyl-CoA + 3 malonyl-CoA + 5 NADPH + 10 H(+) = C35-(phenol)carboxyphthiodiolenone-[(phenol)carboxyphthiodiolenone synthase] + 5 CO2 + 5 NADP(+) + 5 CoA + 2 H2O</text>
        <dbReference type="Rhea" id="RHEA:57756"/>
        <dbReference type="Rhea" id="RHEA-COMP:14272"/>
        <dbReference type="Rhea" id="RHEA-COMP:14989"/>
        <dbReference type="ChEBI" id="CHEBI:15377"/>
        <dbReference type="ChEBI" id="CHEBI:15378"/>
        <dbReference type="ChEBI" id="CHEBI:16526"/>
        <dbReference type="ChEBI" id="CHEBI:57287"/>
        <dbReference type="ChEBI" id="CHEBI:57327"/>
        <dbReference type="ChEBI" id="CHEBI:57384"/>
        <dbReference type="ChEBI" id="CHEBI:57783"/>
        <dbReference type="ChEBI" id="CHEBI:58349"/>
        <dbReference type="ChEBI" id="CHEBI:133300"/>
        <dbReference type="ChEBI" id="CHEBI:142259"/>
        <dbReference type="EC" id="2.3.1.292"/>
    </reaction>
</comment>
<feature type="domain" description="Carrier" evidence="21">
    <location>
        <begin position="1345"/>
        <end position="1420"/>
    </location>
</feature>
<evidence type="ECO:0000256" key="17">
    <source>
        <dbReference type="ARBA" id="ARBA00073623"/>
    </source>
</evidence>
<keyword evidence="4" id="KW-0597">Phosphoprotein</keyword>
<dbReference type="EC" id="2.3.1.292" evidence="16"/>
<dbReference type="InterPro" id="IPR029063">
    <property type="entry name" value="SAM-dependent_MTases_sf"/>
</dbReference>
<dbReference type="PANTHER" id="PTHR43775">
    <property type="entry name" value="FATTY ACID SYNTHASE"/>
    <property type="match status" value="1"/>
</dbReference>
<dbReference type="InterPro" id="IPR006162">
    <property type="entry name" value="Ppantetheine_attach_site"/>
</dbReference>
<dbReference type="InterPro" id="IPR013968">
    <property type="entry name" value="PKS_KR"/>
</dbReference>
<evidence type="ECO:0000256" key="8">
    <source>
        <dbReference type="ARBA" id="ARBA00023002"/>
    </source>
</evidence>
<dbReference type="Gene3D" id="1.10.1200.10">
    <property type="entry name" value="ACP-like"/>
    <property type="match status" value="1"/>
</dbReference>
<evidence type="ECO:0000256" key="6">
    <source>
        <dbReference type="ARBA" id="ARBA00022832"/>
    </source>
</evidence>
<evidence type="ECO:0000313" key="23">
    <source>
        <dbReference type="EMBL" id="AJY78093.1"/>
    </source>
</evidence>
<dbReference type="Gene3D" id="3.40.50.150">
    <property type="entry name" value="Vaccinia Virus protein VP39"/>
    <property type="match status" value="1"/>
</dbReference>
<evidence type="ECO:0000256" key="11">
    <source>
        <dbReference type="ARBA" id="ARBA00050973"/>
    </source>
</evidence>
<evidence type="ECO:0000256" key="13">
    <source>
        <dbReference type="ARBA" id="ARBA00052119"/>
    </source>
</evidence>
<dbReference type="GO" id="GO:0006633">
    <property type="term" value="P:fatty acid biosynthetic process"/>
    <property type="evidence" value="ECO:0007669"/>
    <property type="project" value="TreeGrafter"/>
</dbReference>
<organism evidence="23">
    <name type="scientific">Myxococcus virescens</name>
    <dbReference type="NCBI Taxonomy" id="83456"/>
    <lineage>
        <taxon>Bacteria</taxon>
        <taxon>Pseudomonadati</taxon>
        <taxon>Myxococcota</taxon>
        <taxon>Myxococcia</taxon>
        <taxon>Myxococcales</taxon>
        <taxon>Cystobacterineae</taxon>
        <taxon>Myxococcaceae</taxon>
        <taxon>Myxococcus</taxon>
    </lineage>
</organism>
<dbReference type="NCBIfam" id="TIGR01444">
    <property type="entry name" value="fkbM_fam"/>
    <property type="match status" value="1"/>
</dbReference>
<dbReference type="PROSITE" id="PS52004">
    <property type="entry name" value="KS3_2"/>
    <property type="match status" value="1"/>
</dbReference>
<comment type="cofactor">
    <cofactor evidence="1">
        <name>NADP(+)</name>
        <dbReference type="ChEBI" id="CHEBI:58349"/>
    </cofactor>
</comment>
<dbReference type="Pfam" id="PF08659">
    <property type="entry name" value="KR"/>
    <property type="match status" value="1"/>
</dbReference>
<evidence type="ECO:0000256" key="9">
    <source>
        <dbReference type="ARBA" id="ARBA00023098"/>
    </source>
</evidence>
<dbReference type="CDD" id="cd00833">
    <property type="entry name" value="PKS"/>
    <property type="match status" value="1"/>
</dbReference>
<dbReference type="SMART" id="SM00823">
    <property type="entry name" value="PKS_PP"/>
    <property type="match status" value="1"/>
</dbReference>
<dbReference type="InterPro" id="IPR020806">
    <property type="entry name" value="PKS_PP-bd"/>
</dbReference>
<dbReference type="InterPro" id="IPR014043">
    <property type="entry name" value="Acyl_transferase_dom"/>
</dbReference>
<dbReference type="InterPro" id="IPR001227">
    <property type="entry name" value="Ac_transferase_dom_sf"/>
</dbReference>
<evidence type="ECO:0000256" key="12">
    <source>
        <dbReference type="ARBA" id="ARBA00051971"/>
    </source>
</evidence>
<keyword evidence="6" id="KW-0276">Fatty acid metabolism</keyword>
<dbReference type="EMBL" id="KP143770">
    <property type="protein sequence ID" value="AJY78093.1"/>
    <property type="molecule type" value="Genomic_DNA"/>
</dbReference>
<evidence type="ECO:0000256" key="4">
    <source>
        <dbReference type="ARBA" id="ARBA00022553"/>
    </source>
</evidence>
<gene>
    <name evidence="23" type="primary">benC</name>
</gene>
<dbReference type="CDD" id="cd08953">
    <property type="entry name" value="KR_2_SDR_x"/>
    <property type="match status" value="1"/>
</dbReference>
<dbReference type="InterPro" id="IPR032821">
    <property type="entry name" value="PKS_assoc"/>
</dbReference>
<dbReference type="SUPFAM" id="SSF53335">
    <property type="entry name" value="S-adenosyl-L-methionine-dependent methyltransferases"/>
    <property type="match status" value="1"/>
</dbReference>
<dbReference type="Pfam" id="PF00109">
    <property type="entry name" value="ketoacyl-synt"/>
    <property type="match status" value="1"/>
</dbReference>
<dbReference type="SUPFAM" id="SSF53901">
    <property type="entry name" value="Thiolase-like"/>
    <property type="match status" value="1"/>
</dbReference>
<evidence type="ECO:0000259" key="22">
    <source>
        <dbReference type="PROSITE" id="PS52004"/>
    </source>
</evidence>
<evidence type="ECO:0000256" key="3">
    <source>
        <dbReference type="ARBA" id="ARBA00022450"/>
    </source>
</evidence>
<keyword evidence="5" id="KW-0808">Transferase</keyword>
<dbReference type="SMART" id="SM00822">
    <property type="entry name" value="PKS_KR"/>
    <property type="match status" value="1"/>
</dbReference>
<proteinExistence type="predicted"/>
<keyword evidence="3" id="KW-0596">Phosphopantetheine</keyword>
<evidence type="ECO:0000256" key="7">
    <source>
        <dbReference type="ARBA" id="ARBA00022857"/>
    </source>
</evidence>
<sequence length="1726" mass="187977">MNQENNRAERDSAPASTDIAVIGIAGRFPGARDVQAFWNNLRSGVESIRFFSEEELLGQGVPAELLRNPNYVRAKGILSDVDCFDAGFFGISPAEARLMDPQQRLLIECAWEVLEDAGYAPGQLQERVGMHVGVGSNRYASEHVWPSLKGEHWLEHVEAAIGNEKDTAATRIAYLLDMKGPCFTVQTFCSSSLVAVHQAVSSLLNQECDIALAGGAYVEVPHVVGYLHREGSFTSPDGHCRAFDAGAAGTPFGSAVALVALKRLEDALEDNDAIYGVIKGSAINNDGSQRAGYAAPSADGQAQVISEALGMAGAEPESISYVEAHGTGTSLGDPIEISALTRALSRGGRPHPGCLLGSVKTNIGHTDRASGVVSLIKVLQALAHGEIPPTLHFSKPNPAIDFGPFEVPTRLREWPRRDTPRRAGVSSFGLGGTNAHVIVEEAPLQPARTGVRSPQLVLLSARTPQALDEMAEALARRLRRQPQALADVAFTLQVGRRGFEHALGVIGTSPEEVAQALEERRPSFRGPRLQEPPALAFLFPGEAPQQTETSGALCERWPTFRETVERGAAFLQRELGWDVRHASRTLPRAHAALFLAEYALAQQWAAWGIRPERVVGVGLGELVAACVAGVLGLEDALRLTVRRAELLQASAGPQAPGAASVQEGLRGMLQQTPLRAPTSPLHSATTGDLISTAETQSPEFWARRLGAPAAHHVRFEPPSRPQRTVLLNVAPEPALTRIQLQAPPQVSVVNPLPEAEGPEQAVNHILLAAGALWMAGAELDWKTLHAPQRPRRAHLPTYPFARERHWVEAPDQGARPRGGLAPGEALEKSKEPAGWLYVPTWRRALPLPSPKRTPMRQRWLVLADTQGLGSELTEVLLGLGQLVYEVRAGPRNEAISPYTFQLDPSSTDGFKALSEWLEQPVDHLFHLWPFDLGEGVTHERRLRLGLESVFGLVQALGQKWPTAPTALRVVAPHAFDVTGGVAPIPEAAALAGPCKVISLEYPTWTSQLVDLEPSTDRGQLAQAARWLVREALGASGDDVVAYRSGVRWLRAYEPLPSTHLDAAEQGFREHGTYVITGGLGGVGLALAERLARHFRARLVLLGRTGLSAPHAQSLAERIRGMEAAGAEVLVIAADVAEPSSLRTALQQAQERFGSIQGVLHAAAVLRDGPIQLKHMEAMHEVLRPKLDGARTLLTAASDFKMEFVILFSSLAAVLGNVGQADYAAANAALDALAHGHVQDRPRVLSINWDAWLEVGAAHALRASAAPQARGPLAWLLDEGLTVEEGWEVLQMALRAGPCPQLVVSTRHLGRLAEKMRQALREEAHEKRTDALPEVSRERLTTRHVAPRNDTERLIAQAWTRHLGLRGIGVYDRFVDLGGHSLIAIRVLAELKNHFGVDLPLGAIFRAPTIAELAEAIEQALLDEVGALSEEEASRLAAEAGAAQEHVVKLPNQLEVSCDQPAEIEQFYEDIFVDRAYLRHGITLVPGDVVFDVGAHVGMFTLFTQRYTHGVEVYSFEPAPRSFEHLSRNTAWCGPSVRRLNFGLSDRRKQAELTFYRGTAGLSSVYGDPTEERDILRQVILNEAHRRGEDLALLSDRMEELLDQRLAAERVPCQFEMLSSVVRSQGLQHINLMKIDVQKSEMDVLMGIEEQDWPRIEQIVAEVHDTGDRVQQMHELLRTRGFQVASEQEPLYRGSKLYLLYAVRPERQARLEASLRGGSARPAGGTP</sequence>
<evidence type="ECO:0000256" key="18">
    <source>
        <dbReference type="ARBA" id="ARBA00075053"/>
    </source>
</evidence>
<dbReference type="GO" id="GO:0004312">
    <property type="term" value="F:fatty acid synthase activity"/>
    <property type="evidence" value="ECO:0007669"/>
    <property type="project" value="TreeGrafter"/>
</dbReference>
<keyword evidence="10" id="KW-0511">Multifunctional enzyme</keyword>
<evidence type="ECO:0000256" key="14">
    <source>
        <dbReference type="ARBA" id="ARBA00052745"/>
    </source>
</evidence>
<feature type="domain" description="Ketosynthase family 3 (KS3)" evidence="22">
    <location>
        <begin position="16"/>
        <end position="441"/>
    </location>
</feature>